<dbReference type="GO" id="GO:0042840">
    <property type="term" value="P:D-glucuronate catabolic process"/>
    <property type="evidence" value="ECO:0007669"/>
    <property type="project" value="TreeGrafter"/>
</dbReference>
<gene>
    <name evidence="11" type="ORF">A3F84_01845</name>
</gene>
<comment type="function">
    <text evidence="4">Catalyzes the dehydration of D-mannonate.</text>
</comment>
<dbReference type="GO" id="GO:0008198">
    <property type="term" value="F:ferrous iron binding"/>
    <property type="evidence" value="ECO:0007669"/>
    <property type="project" value="TreeGrafter"/>
</dbReference>
<organism evidence="11 12">
    <name type="scientific">Handelsmanbacteria sp. (strain RIFCSPLOWO2_12_FULL_64_10)</name>
    <dbReference type="NCBI Taxonomy" id="1817868"/>
    <lineage>
        <taxon>Bacteria</taxon>
        <taxon>Candidatus Handelsmaniibacteriota</taxon>
    </lineage>
</organism>
<protein>
    <recommendedName>
        <fullName evidence="7">mannonate dehydratase</fullName>
        <ecNumber evidence="7">4.2.1.8</ecNumber>
    </recommendedName>
</protein>
<proteinExistence type="inferred from homology"/>
<comment type="similarity">
    <text evidence="6">Belongs to the mannonate dehydratase family.</text>
</comment>
<dbReference type="InterPro" id="IPR036237">
    <property type="entry name" value="Xyl_isomerase-like_sf"/>
</dbReference>
<accession>A0A1F6CA31</accession>
<dbReference type="PANTHER" id="PTHR30387">
    <property type="entry name" value="MANNONATE DEHYDRATASE"/>
    <property type="match status" value="1"/>
</dbReference>
<evidence type="ECO:0000313" key="12">
    <source>
        <dbReference type="Proteomes" id="UP000178606"/>
    </source>
</evidence>
<evidence type="ECO:0000256" key="7">
    <source>
        <dbReference type="ARBA" id="ARBA00012927"/>
    </source>
</evidence>
<comment type="cofactor">
    <cofactor evidence="3">
        <name>Fe(2+)</name>
        <dbReference type="ChEBI" id="CHEBI:29033"/>
    </cofactor>
</comment>
<evidence type="ECO:0000256" key="6">
    <source>
        <dbReference type="ARBA" id="ARBA00007389"/>
    </source>
</evidence>
<comment type="pathway">
    <text evidence="5">Carbohydrate metabolism; pentose and glucuronate interconversion.</text>
</comment>
<keyword evidence="8" id="KW-0408">Iron</keyword>
<dbReference type="EMBL" id="MFKF01000346">
    <property type="protein sequence ID" value="OGG46039.1"/>
    <property type="molecule type" value="Genomic_DNA"/>
</dbReference>
<dbReference type="EC" id="4.2.1.8" evidence="7"/>
<keyword evidence="9" id="KW-0464">Manganese</keyword>
<dbReference type="UniPathway" id="UPA00246"/>
<dbReference type="GO" id="GO:0030145">
    <property type="term" value="F:manganese ion binding"/>
    <property type="evidence" value="ECO:0007669"/>
    <property type="project" value="TreeGrafter"/>
</dbReference>
<evidence type="ECO:0000256" key="4">
    <source>
        <dbReference type="ARBA" id="ARBA00002713"/>
    </source>
</evidence>
<comment type="catalytic activity">
    <reaction evidence="1">
        <text>D-mannonate = 2-dehydro-3-deoxy-D-gluconate + H2O</text>
        <dbReference type="Rhea" id="RHEA:20097"/>
        <dbReference type="ChEBI" id="CHEBI:15377"/>
        <dbReference type="ChEBI" id="CHEBI:17767"/>
        <dbReference type="ChEBI" id="CHEBI:57990"/>
        <dbReference type="EC" id="4.2.1.8"/>
    </reaction>
</comment>
<evidence type="ECO:0000256" key="3">
    <source>
        <dbReference type="ARBA" id="ARBA00001954"/>
    </source>
</evidence>
<reference evidence="11 12" key="1">
    <citation type="journal article" date="2016" name="Nat. Commun.">
        <title>Thousands of microbial genomes shed light on interconnected biogeochemical processes in an aquifer system.</title>
        <authorList>
            <person name="Anantharaman K."/>
            <person name="Brown C.T."/>
            <person name="Hug L.A."/>
            <person name="Sharon I."/>
            <person name="Castelle C.J."/>
            <person name="Probst A.J."/>
            <person name="Thomas B.C."/>
            <person name="Singh A."/>
            <person name="Wilkins M.J."/>
            <person name="Karaoz U."/>
            <person name="Brodie E.L."/>
            <person name="Williams K.H."/>
            <person name="Hubbard S.S."/>
            <person name="Banfield J.F."/>
        </authorList>
    </citation>
    <scope>NUCLEOTIDE SEQUENCE [LARGE SCALE GENOMIC DNA]</scope>
    <source>
        <strain evidence="12">RIFCSPLOWO2_12_FULL_64_10</strain>
    </source>
</reference>
<dbReference type="Pfam" id="PF03786">
    <property type="entry name" value="UxuA"/>
    <property type="match status" value="1"/>
</dbReference>
<dbReference type="PANTHER" id="PTHR30387:SF2">
    <property type="entry name" value="MANNONATE DEHYDRATASE"/>
    <property type="match status" value="1"/>
</dbReference>
<sequence>MMKIGTRISPDWLNRPDDLRFLKQIGVDCVDITLDICPGYNEAGGRASREGLEKVVETVEKAGLKIERANALNRHCQAAFLGEPGSEREIDNLVHNAELCGAFQLPVMGIQCFQAGQVAKFRESAYSWVEGRGGYRHLRVDLSGELGLPPPPSAPTADELWERTLKIYRAVVPVAERAGVKIAMHGNDPPVPSLHGAPQILHNFAAFERLFSEVPSPNNGMTFCVGTRYESGEDVFEGIRRFGQQGKIFHVHFRNVKGRIPKDRAYEEVIPDTGDLDMYRVAKALRDVGYDRVIDYDHIMKLVTDGPEGRQYIAYCVGYMRGLLQSLESKG</sequence>
<comment type="cofactor">
    <cofactor evidence="2">
        <name>Mn(2+)</name>
        <dbReference type="ChEBI" id="CHEBI:29035"/>
    </cofactor>
</comment>
<dbReference type="Gene3D" id="3.20.20.150">
    <property type="entry name" value="Divalent-metal-dependent TIM barrel enzymes"/>
    <property type="match status" value="1"/>
</dbReference>
<keyword evidence="10" id="KW-0456">Lyase</keyword>
<evidence type="ECO:0000256" key="5">
    <source>
        <dbReference type="ARBA" id="ARBA00004892"/>
    </source>
</evidence>
<evidence type="ECO:0000256" key="10">
    <source>
        <dbReference type="ARBA" id="ARBA00023239"/>
    </source>
</evidence>
<evidence type="ECO:0000256" key="2">
    <source>
        <dbReference type="ARBA" id="ARBA00001936"/>
    </source>
</evidence>
<evidence type="ECO:0000256" key="9">
    <source>
        <dbReference type="ARBA" id="ARBA00023211"/>
    </source>
</evidence>
<evidence type="ECO:0000256" key="8">
    <source>
        <dbReference type="ARBA" id="ARBA00023004"/>
    </source>
</evidence>
<evidence type="ECO:0000313" key="11">
    <source>
        <dbReference type="EMBL" id="OGG46039.1"/>
    </source>
</evidence>
<dbReference type="InterPro" id="IPR004628">
    <property type="entry name" value="Man_deHydtase"/>
</dbReference>
<dbReference type="Proteomes" id="UP000178606">
    <property type="component" value="Unassembled WGS sequence"/>
</dbReference>
<name>A0A1F6CA31_HANXR</name>
<evidence type="ECO:0000256" key="1">
    <source>
        <dbReference type="ARBA" id="ARBA00001794"/>
    </source>
</evidence>
<dbReference type="GO" id="GO:0008927">
    <property type="term" value="F:mannonate dehydratase activity"/>
    <property type="evidence" value="ECO:0007669"/>
    <property type="project" value="UniProtKB-EC"/>
</dbReference>
<comment type="caution">
    <text evidence="11">The sequence shown here is derived from an EMBL/GenBank/DDBJ whole genome shotgun (WGS) entry which is preliminary data.</text>
</comment>
<dbReference type="AlphaFoldDB" id="A0A1F6CA31"/>
<dbReference type="SUPFAM" id="SSF51658">
    <property type="entry name" value="Xylose isomerase-like"/>
    <property type="match status" value="1"/>
</dbReference>